<dbReference type="AlphaFoldDB" id="A0A8R1I0T8"/>
<dbReference type="EnsemblMetazoa" id="CJA16036.1">
    <property type="protein sequence ID" value="CJA16036.1"/>
    <property type="gene ID" value="WBGene00135240"/>
</dbReference>
<name>A0A8R1I0T8_CAEJA</name>
<evidence type="ECO:0000313" key="2">
    <source>
        <dbReference type="Proteomes" id="UP000005237"/>
    </source>
</evidence>
<evidence type="ECO:0000313" key="1">
    <source>
        <dbReference type="EnsemblMetazoa" id="CJA16036.1"/>
    </source>
</evidence>
<dbReference type="Gene3D" id="2.120.10.30">
    <property type="entry name" value="TolB, C-terminal domain"/>
    <property type="match status" value="1"/>
</dbReference>
<dbReference type="InterPro" id="IPR011042">
    <property type="entry name" value="6-blade_b-propeller_TolB-like"/>
</dbReference>
<reference evidence="1" key="2">
    <citation type="submission" date="2022-06" db="UniProtKB">
        <authorList>
            <consortium name="EnsemblMetazoa"/>
        </authorList>
    </citation>
    <scope>IDENTIFICATION</scope>
    <source>
        <strain evidence="1">DF5081</strain>
    </source>
</reference>
<dbReference type="Proteomes" id="UP000005237">
    <property type="component" value="Unassembled WGS sequence"/>
</dbReference>
<dbReference type="PANTHER" id="PTHR40326">
    <property type="entry name" value="PROTEIN CBG10816"/>
    <property type="match status" value="1"/>
</dbReference>
<organism evidence="1 2">
    <name type="scientific">Caenorhabditis japonica</name>
    <dbReference type="NCBI Taxonomy" id="281687"/>
    <lineage>
        <taxon>Eukaryota</taxon>
        <taxon>Metazoa</taxon>
        <taxon>Ecdysozoa</taxon>
        <taxon>Nematoda</taxon>
        <taxon>Chromadorea</taxon>
        <taxon>Rhabditida</taxon>
        <taxon>Rhabditina</taxon>
        <taxon>Rhabditomorpha</taxon>
        <taxon>Rhabditoidea</taxon>
        <taxon>Rhabditidae</taxon>
        <taxon>Peloderinae</taxon>
        <taxon>Caenorhabditis</taxon>
    </lineage>
</organism>
<reference evidence="2" key="1">
    <citation type="submission" date="2010-08" db="EMBL/GenBank/DDBJ databases">
        <authorList>
            <consortium name="Caenorhabditis japonica Sequencing Consortium"/>
            <person name="Wilson R.K."/>
        </authorList>
    </citation>
    <scope>NUCLEOTIDE SEQUENCE [LARGE SCALE GENOMIC DNA]</scope>
    <source>
        <strain evidence="2">DF5081</strain>
    </source>
</reference>
<accession>A0A8R1I0T8</accession>
<dbReference type="PANTHER" id="PTHR40326:SF1">
    <property type="entry name" value="RING-TYPE DOMAIN-CONTAINING PROTEIN-RELATED"/>
    <property type="match status" value="1"/>
</dbReference>
<dbReference type="SUPFAM" id="SSF101898">
    <property type="entry name" value="NHL repeat"/>
    <property type="match status" value="1"/>
</dbReference>
<keyword evidence="2" id="KW-1185">Reference proteome</keyword>
<sequence>MRTEVTKQDGTDEMSGIVDKFKSMAFDDEDFEPSSNEPSVNFFSFVDQAESYLMLRRESFLFEDFMKTERLGYPLGVTYDEILKEWLICDRNKNQIVRINMESEVMKVTETPQFKNASAIIVYKEGQSVAVLTSEYRLRNFTIYIYNLKSQYCNCFASYTEQIYGMRNQMRGLAKSVGGNLLSLDLVYHGTKSLRVLKKNVGAKVFKLEGAVNPSFIATYRRTVAISDLGINRVSIFNLDDSDWKNAHFSVLKLISTIPAIPIYELANQSGFNFVAGMQFDMNGLLLIGDAKGRTIKLYDTNYDFLHRLSSDFVLPFMSSFHINKSGEAMILDIHAVRKVHWSKVVSVQKVLPWLSEPNGDGDGHGKRLSAPRYRNAYRY</sequence>
<protein>
    <submittedName>
        <fullName evidence="1">Uncharacterized protein</fullName>
    </submittedName>
</protein>
<proteinExistence type="predicted"/>